<name>A0A3S1BZM4_9CYAN</name>
<evidence type="ECO:0000313" key="2">
    <source>
        <dbReference type="Proteomes" id="UP000271624"/>
    </source>
</evidence>
<gene>
    <name evidence="1" type="ORF">DSM106972_095030</name>
</gene>
<protein>
    <submittedName>
        <fullName evidence="1">Uncharacterized protein</fullName>
    </submittedName>
</protein>
<dbReference type="Proteomes" id="UP000271624">
    <property type="component" value="Unassembled WGS sequence"/>
</dbReference>
<keyword evidence="2" id="KW-1185">Reference proteome</keyword>
<reference evidence="1" key="1">
    <citation type="submission" date="2018-12" db="EMBL/GenBank/DDBJ databases">
        <authorList>
            <person name="Will S."/>
            <person name="Neumann-Schaal M."/>
            <person name="Henke P."/>
        </authorList>
    </citation>
    <scope>NUCLEOTIDE SEQUENCE</scope>
    <source>
        <strain evidence="1">PCC 7102</strain>
    </source>
</reference>
<accession>A0A3S1BZM4</accession>
<organism evidence="1 2">
    <name type="scientific">Dulcicalothrix desertica PCC 7102</name>
    <dbReference type="NCBI Taxonomy" id="232991"/>
    <lineage>
        <taxon>Bacteria</taxon>
        <taxon>Bacillati</taxon>
        <taxon>Cyanobacteriota</taxon>
        <taxon>Cyanophyceae</taxon>
        <taxon>Nostocales</taxon>
        <taxon>Calotrichaceae</taxon>
        <taxon>Dulcicalothrix</taxon>
    </lineage>
</organism>
<evidence type="ECO:0000313" key="1">
    <source>
        <dbReference type="EMBL" id="RUS93966.1"/>
    </source>
</evidence>
<proteinExistence type="predicted"/>
<comment type="caution">
    <text evidence="1">The sequence shown here is derived from an EMBL/GenBank/DDBJ whole genome shotgun (WGS) entry which is preliminary data.</text>
</comment>
<dbReference type="EMBL" id="RSCL01000053">
    <property type="protein sequence ID" value="RUS93966.1"/>
    <property type="molecule type" value="Genomic_DNA"/>
</dbReference>
<sequence>MSRKIYESLLSRHKEAPVTVGVTNIGRVDIPDDYGLFKLEEISFVSSQAVFGGVPAVAVTTFQGTMVLTSLLYFAVTVDFSGRFYRCFWGR</sequence>
<dbReference type="AlphaFoldDB" id="A0A3S1BZM4"/>
<reference evidence="1" key="2">
    <citation type="journal article" date="2019" name="Genome Biol. Evol.">
        <title>Day and night: Metabolic profiles and evolutionary relationships of six axenic non-marine cyanobacteria.</title>
        <authorList>
            <person name="Will S.E."/>
            <person name="Henke P."/>
            <person name="Boedeker C."/>
            <person name="Huang S."/>
            <person name="Brinkmann H."/>
            <person name="Rohde M."/>
            <person name="Jarek M."/>
            <person name="Friedl T."/>
            <person name="Seufert S."/>
            <person name="Schumacher M."/>
            <person name="Overmann J."/>
            <person name="Neumann-Schaal M."/>
            <person name="Petersen J."/>
        </authorList>
    </citation>
    <scope>NUCLEOTIDE SEQUENCE [LARGE SCALE GENOMIC DNA]</scope>
    <source>
        <strain evidence="1">PCC 7102</strain>
    </source>
</reference>